<dbReference type="GeneID" id="37197552"/>
<gene>
    <name evidence="3" type="ORF">BO97DRAFT_381768</name>
</gene>
<dbReference type="VEuPathDB" id="FungiDB:BO97DRAFT_381768"/>
<organism evidence="3 4">
    <name type="scientific">Aspergillus homomorphus (strain CBS 101889)</name>
    <dbReference type="NCBI Taxonomy" id="1450537"/>
    <lineage>
        <taxon>Eukaryota</taxon>
        <taxon>Fungi</taxon>
        <taxon>Dikarya</taxon>
        <taxon>Ascomycota</taxon>
        <taxon>Pezizomycotina</taxon>
        <taxon>Eurotiomycetes</taxon>
        <taxon>Eurotiomycetidae</taxon>
        <taxon>Eurotiales</taxon>
        <taxon>Aspergillaceae</taxon>
        <taxon>Aspergillus</taxon>
        <taxon>Aspergillus subgen. Circumdati</taxon>
    </lineage>
</organism>
<protein>
    <submittedName>
        <fullName evidence="3">Putative thiamine pyrophosphokinase</fullName>
    </submittedName>
</protein>
<name>A0A395I958_ASPHC</name>
<dbReference type="OrthoDB" id="10261522at2759"/>
<proteinExistence type="predicted"/>
<sequence>MDSFLDLVRDCDNFPYPGGTDTTAHDDLQSTLWEFYLPEDPRPHGLLIDAVVHAMPWTSDFEIIPHPHKQVRMRRPSGSNWQTKCTQIIDHQIQEARKRGVFPQLGRPRGELFPIVGARFPVAIDRSAFSMWGIIGQGVHMTVYARTAAGWQFWIPQRNPNKATYPGLLDNAVAGGMAMGESPRECLLREAGEEAGLSASKMEEARAAGTVTWMNISDIRAGGQVGLINPGVLFVYDLEIDEQEVLRPVDGDVCAFHRMGVEEVKEALLGKRFKPSSGAVMLDFLIRHGLITPEDERDYTEIVARLHRKLPLPSSSAA</sequence>
<accession>A0A395I958</accession>
<keyword evidence="3" id="KW-0808">Transferase</keyword>
<dbReference type="STRING" id="1450537.A0A395I958"/>
<dbReference type="InterPro" id="IPR000086">
    <property type="entry name" value="NUDIX_hydrolase_dom"/>
</dbReference>
<dbReference type="RefSeq" id="XP_025555916.1">
    <property type="nucleotide sequence ID" value="XM_025693263.1"/>
</dbReference>
<dbReference type="InterPro" id="IPR015797">
    <property type="entry name" value="NUDIX_hydrolase-like_dom_sf"/>
</dbReference>
<dbReference type="GO" id="GO:0016301">
    <property type="term" value="F:kinase activity"/>
    <property type="evidence" value="ECO:0007669"/>
    <property type="project" value="UniProtKB-KW"/>
</dbReference>
<keyword evidence="3" id="KW-0418">Kinase</keyword>
<dbReference type="Proteomes" id="UP000248961">
    <property type="component" value="Unassembled WGS sequence"/>
</dbReference>
<evidence type="ECO:0000313" key="4">
    <source>
        <dbReference type="Proteomes" id="UP000248961"/>
    </source>
</evidence>
<evidence type="ECO:0000259" key="2">
    <source>
        <dbReference type="Pfam" id="PF00293"/>
    </source>
</evidence>
<dbReference type="PANTHER" id="PTHR13622:SF11">
    <property type="entry name" value="THIAMIN PYROPHOSPHOKINASE"/>
    <property type="match status" value="1"/>
</dbReference>
<keyword evidence="4" id="KW-1185">Reference proteome</keyword>
<dbReference type="PANTHER" id="PTHR13622">
    <property type="entry name" value="THIAMIN PYROPHOSPHOKINASE"/>
    <property type="match status" value="1"/>
</dbReference>
<keyword evidence="1" id="KW-0378">Hydrolase</keyword>
<evidence type="ECO:0000313" key="3">
    <source>
        <dbReference type="EMBL" id="RAL16762.1"/>
    </source>
</evidence>
<dbReference type="CDD" id="cd03676">
    <property type="entry name" value="NUDIX_Tnr3_like"/>
    <property type="match status" value="1"/>
</dbReference>
<dbReference type="AlphaFoldDB" id="A0A395I958"/>
<reference evidence="3 4" key="1">
    <citation type="submission" date="2018-02" db="EMBL/GenBank/DDBJ databases">
        <title>The genomes of Aspergillus section Nigri reveals drivers in fungal speciation.</title>
        <authorList>
            <consortium name="DOE Joint Genome Institute"/>
            <person name="Vesth T.C."/>
            <person name="Nybo J."/>
            <person name="Theobald S."/>
            <person name="Brandl J."/>
            <person name="Frisvad J.C."/>
            <person name="Nielsen K.F."/>
            <person name="Lyhne E.K."/>
            <person name="Kogle M.E."/>
            <person name="Kuo A."/>
            <person name="Riley R."/>
            <person name="Clum A."/>
            <person name="Nolan M."/>
            <person name="Lipzen A."/>
            <person name="Salamov A."/>
            <person name="Henrissat B."/>
            <person name="Wiebenga A."/>
            <person name="De vries R.P."/>
            <person name="Grigoriev I.V."/>
            <person name="Mortensen U.H."/>
            <person name="Andersen M.R."/>
            <person name="Baker S.E."/>
        </authorList>
    </citation>
    <scope>NUCLEOTIDE SEQUENCE [LARGE SCALE GENOMIC DNA]</scope>
    <source>
        <strain evidence="3 4">CBS 101889</strain>
    </source>
</reference>
<dbReference type="FunFam" id="3.90.79.10:FF:000019">
    <property type="entry name" value="Thiamin pyrophosphokinase, putative"/>
    <property type="match status" value="1"/>
</dbReference>
<dbReference type="EMBL" id="KZ824268">
    <property type="protein sequence ID" value="RAL16762.1"/>
    <property type="molecule type" value="Genomic_DNA"/>
</dbReference>
<dbReference type="SUPFAM" id="SSF55811">
    <property type="entry name" value="Nudix"/>
    <property type="match status" value="1"/>
</dbReference>
<dbReference type="Gene3D" id="3.90.79.10">
    <property type="entry name" value="Nucleoside Triphosphate Pyrophosphohydrolase"/>
    <property type="match status" value="1"/>
</dbReference>
<evidence type="ECO:0000256" key="1">
    <source>
        <dbReference type="ARBA" id="ARBA00022801"/>
    </source>
</evidence>
<feature type="domain" description="Nudix hydrolase" evidence="2">
    <location>
        <begin position="152"/>
        <end position="266"/>
    </location>
</feature>
<dbReference type="Pfam" id="PF00293">
    <property type="entry name" value="NUDIX"/>
    <property type="match status" value="1"/>
</dbReference>
<dbReference type="GO" id="GO:0044715">
    <property type="term" value="F:8-oxo-dGDP phosphatase activity"/>
    <property type="evidence" value="ECO:0007669"/>
    <property type="project" value="TreeGrafter"/>
</dbReference>
<dbReference type="InterPro" id="IPR020084">
    <property type="entry name" value="NUDIX_hydrolase_CS"/>
</dbReference>
<dbReference type="PROSITE" id="PS00893">
    <property type="entry name" value="NUDIX_BOX"/>
    <property type="match status" value="1"/>
</dbReference>